<accession>A0A6J4SSF1</accession>
<evidence type="ECO:0000256" key="1">
    <source>
        <dbReference type="SAM" id="MobiDB-lite"/>
    </source>
</evidence>
<dbReference type="AlphaFoldDB" id="A0A6J4SSF1"/>
<dbReference type="EC" id="2.4.2.28" evidence="2"/>
<feature type="compositionally biased region" description="Basic residues" evidence="1">
    <location>
        <begin position="236"/>
        <end position="257"/>
    </location>
</feature>
<proteinExistence type="predicted"/>
<feature type="compositionally biased region" description="Basic residues" evidence="1">
    <location>
        <begin position="158"/>
        <end position="167"/>
    </location>
</feature>
<name>A0A6J4SSF1_9ACTN</name>
<gene>
    <name evidence="2" type="ORF">AVDCRST_MAG30-2089</name>
</gene>
<feature type="non-terminal residue" evidence="2">
    <location>
        <position position="266"/>
    </location>
</feature>
<feature type="compositionally biased region" description="Basic and acidic residues" evidence="1">
    <location>
        <begin position="69"/>
        <end position="78"/>
    </location>
</feature>
<organism evidence="2">
    <name type="scientific">uncultured Solirubrobacteraceae bacterium</name>
    <dbReference type="NCBI Taxonomy" id="1162706"/>
    <lineage>
        <taxon>Bacteria</taxon>
        <taxon>Bacillati</taxon>
        <taxon>Actinomycetota</taxon>
        <taxon>Thermoleophilia</taxon>
        <taxon>Solirubrobacterales</taxon>
        <taxon>Solirubrobacteraceae</taxon>
        <taxon>environmental samples</taxon>
    </lineage>
</organism>
<feature type="compositionally biased region" description="Basic residues" evidence="1">
    <location>
        <begin position="1"/>
        <end position="11"/>
    </location>
</feature>
<dbReference type="EMBL" id="CADCVS010000275">
    <property type="protein sequence ID" value="CAA9504050.1"/>
    <property type="molecule type" value="Genomic_DNA"/>
</dbReference>
<feature type="non-terminal residue" evidence="2">
    <location>
        <position position="1"/>
    </location>
</feature>
<protein>
    <submittedName>
        <fullName evidence="2">5'-methylthioadenosine phosphorylase</fullName>
        <ecNumber evidence="2">2.4.2.28</ecNumber>
    </submittedName>
</protein>
<feature type="compositionally biased region" description="Low complexity" evidence="1">
    <location>
        <begin position="126"/>
        <end position="137"/>
    </location>
</feature>
<feature type="compositionally biased region" description="Basic and acidic residues" evidence="1">
    <location>
        <begin position="168"/>
        <end position="211"/>
    </location>
</feature>
<feature type="compositionally biased region" description="Basic residues" evidence="1">
    <location>
        <begin position="79"/>
        <end position="110"/>
    </location>
</feature>
<reference evidence="2" key="1">
    <citation type="submission" date="2020-02" db="EMBL/GenBank/DDBJ databases">
        <authorList>
            <person name="Meier V. D."/>
        </authorList>
    </citation>
    <scope>NUCLEOTIDE SEQUENCE</scope>
    <source>
        <strain evidence="2">AVDCRST_MAG30</strain>
    </source>
</reference>
<feature type="compositionally biased region" description="Low complexity" evidence="1">
    <location>
        <begin position="12"/>
        <end position="24"/>
    </location>
</feature>
<keyword evidence="2" id="KW-0328">Glycosyltransferase</keyword>
<evidence type="ECO:0000313" key="2">
    <source>
        <dbReference type="EMBL" id="CAA9504050.1"/>
    </source>
</evidence>
<sequence length="266" mass="30060">GDHRHHHRLGHLRAAALRGRPGAARGDGVGGGARLPRDVRRGRRAPSLAPRRGARPALQPRRPPGQHRRAGEGRGGRGDRRHGVRRRRPVARARLAHLLRRRPLPRQSPARRRDVHLLRRARRQAARPLDLRGPLRARAARRAAGRGAGGGPSDARRRVLRPRRRPALQHEGRGPRARERRRDGDLADRRPGDRPRRGDRAALRAAGLRDRLRQRRRRRGDAGRHPARDDGPLDRRARRRAVRGAAARRRRRARAHGHGVSLRAGL</sequence>
<keyword evidence="2" id="KW-0808">Transferase</keyword>
<feature type="region of interest" description="Disordered" evidence="1">
    <location>
        <begin position="1"/>
        <end position="266"/>
    </location>
</feature>
<dbReference type="GO" id="GO:0017061">
    <property type="term" value="F:S-methyl-5-thioadenosine phosphorylase activity"/>
    <property type="evidence" value="ECO:0007669"/>
    <property type="project" value="UniProtKB-EC"/>
</dbReference>
<feature type="compositionally biased region" description="Basic and acidic residues" evidence="1">
    <location>
        <begin position="220"/>
        <end position="235"/>
    </location>
</feature>